<reference evidence="2" key="1">
    <citation type="submission" date="2022-11" db="UniProtKB">
        <authorList>
            <consortium name="WormBaseParasite"/>
        </authorList>
    </citation>
    <scope>IDENTIFICATION</scope>
</reference>
<accession>A0AC35FFV5</accession>
<evidence type="ECO:0000313" key="1">
    <source>
        <dbReference type="Proteomes" id="UP000887580"/>
    </source>
</evidence>
<organism evidence="1 2">
    <name type="scientific">Panagrolaimus sp. PS1159</name>
    <dbReference type="NCBI Taxonomy" id="55785"/>
    <lineage>
        <taxon>Eukaryota</taxon>
        <taxon>Metazoa</taxon>
        <taxon>Ecdysozoa</taxon>
        <taxon>Nematoda</taxon>
        <taxon>Chromadorea</taxon>
        <taxon>Rhabditida</taxon>
        <taxon>Tylenchina</taxon>
        <taxon>Panagrolaimomorpha</taxon>
        <taxon>Panagrolaimoidea</taxon>
        <taxon>Panagrolaimidae</taxon>
        <taxon>Panagrolaimus</taxon>
    </lineage>
</organism>
<dbReference type="WBParaSite" id="PS1159_v2.g17098.t1">
    <property type="protein sequence ID" value="PS1159_v2.g17098.t1"/>
    <property type="gene ID" value="PS1159_v2.g17098"/>
</dbReference>
<protein>
    <submittedName>
        <fullName evidence="2">Uncharacterized protein</fullName>
    </submittedName>
</protein>
<evidence type="ECO:0000313" key="2">
    <source>
        <dbReference type="WBParaSite" id="PS1159_v2.g17098.t1"/>
    </source>
</evidence>
<name>A0AC35FFV5_9BILA</name>
<dbReference type="Proteomes" id="UP000887580">
    <property type="component" value="Unplaced"/>
</dbReference>
<sequence length="532" mass="60206">MLKLYFLLFFCFLGKSFAAPKSQTKDQCAFNFAQNYDLNDLQKNPSTQQKFMKDVMFWEGKFATDNIGINYKTAMTYDGTWLHYETGLPFMLHDFSAASKESVHLGLLALALNESNDLARIFFNSSLPSSWTSDLTSFIIDQLTKKITTYENFDRKYPGFGGYLPWYHVNDSGISLLSNWDNSVPSLDNGEMIWSIAAAVQALKDSGNTGLSNRYQKYLTHLAETGLKIFLNQATPGISCVSGIPDIKKYPWENDYNTSTGCFLDDPYEGELFMFFVELFSDWKHYGGNQTIENIWKQKQKRAKSVQFTTDTGDKINVEQGYWFSSHEQWKFMELPYFDSDIANRVYLNGERARSHFSFQKKYAGLFAAVTNVTEPSNAALNPLPAYVSAAGIQEIASQPVQTNNLFTPYGAFPLILHPTSRPYGLAWYANMLQGPLMQGPQGSTESIWFDGSMICPVQTWDSKITTVLAMNGGILDLTRKYLKSKGKYDAFVSRVTKEWTETFGSGTLQGENQDFKGPQNGFSNAWKSFPC</sequence>
<proteinExistence type="predicted"/>